<sequence length="49" mass="5233">MVTDPSGVVVKTVENPSSELFLGGVKSGMYILTLTMKDGSVKSMKTIKK</sequence>
<reference evidence="2 3" key="1">
    <citation type="submission" date="2024-04" db="EMBL/GenBank/DDBJ databases">
        <title>Genome sequencing and assembly of rice foliar adapted Chryseobacterium endophyticum OsEnb-ALM-A6.</title>
        <authorList>
            <person name="Kumar S."/>
            <person name="Javed M."/>
            <person name="Chouhan V."/>
            <person name="Charishma K."/>
            <person name="Patel A."/>
            <person name="Kumar M."/>
            <person name="Sahu K.P."/>
            <person name="Kumar A."/>
        </authorList>
    </citation>
    <scope>NUCLEOTIDE SEQUENCE [LARGE SCALE GENOMIC DNA]</scope>
    <source>
        <strain evidence="2 3">OsEnb-ALM-A6</strain>
    </source>
</reference>
<evidence type="ECO:0000313" key="2">
    <source>
        <dbReference type="EMBL" id="XAO75405.1"/>
    </source>
</evidence>
<dbReference type="AlphaFoldDB" id="A0AAU6WRR3"/>
<evidence type="ECO:0000256" key="1">
    <source>
        <dbReference type="ARBA" id="ARBA00022729"/>
    </source>
</evidence>
<accession>A0AAU6WRR3</accession>
<dbReference type="Proteomes" id="UP001463665">
    <property type="component" value="Chromosome"/>
</dbReference>
<organism evidence="2 3">
    <name type="scientific">Chryseobacterium endophyticum</name>
    <dbReference type="NCBI Taxonomy" id="1854762"/>
    <lineage>
        <taxon>Bacteria</taxon>
        <taxon>Pseudomonadati</taxon>
        <taxon>Bacteroidota</taxon>
        <taxon>Flavobacteriia</taxon>
        <taxon>Flavobacteriales</taxon>
        <taxon>Weeksellaceae</taxon>
        <taxon>Chryseobacterium group</taxon>
        <taxon>Chryseobacterium</taxon>
    </lineage>
</organism>
<dbReference type="InterPro" id="IPR026444">
    <property type="entry name" value="Secre_tail"/>
</dbReference>
<dbReference type="EMBL" id="CP154834">
    <property type="protein sequence ID" value="XAO75405.1"/>
    <property type="molecule type" value="Genomic_DNA"/>
</dbReference>
<gene>
    <name evidence="2" type="ORF">AAFP95_05555</name>
</gene>
<evidence type="ECO:0000313" key="3">
    <source>
        <dbReference type="Proteomes" id="UP001463665"/>
    </source>
</evidence>
<keyword evidence="3" id="KW-1185">Reference proteome</keyword>
<keyword evidence="1" id="KW-0732">Signal</keyword>
<dbReference type="NCBIfam" id="TIGR04183">
    <property type="entry name" value="Por_Secre_tail"/>
    <property type="match status" value="1"/>
</dbReference>
<name>A0AAU6WRR3_9FLAO</name>
<protein>
    <submittedName>
        <fullName evidence="2">T9SS type A sorting domain-containing protein</fullName>
    </submittedName>
</protein>
<dbReference type="RefSeq" id="WP_345767123.1">
    <property type="nucleotide sequence ID" value="NZ_CP154834.1"/>
</dbReference>
<proteinExistence type="predicted"/>